<dbReference type="PANTHER" id="PTHR28133:SF1">
    <property type="entry name" value="REQUIRED FOR RESPIRATORY GROWTH PROTEIN 7, MITOCHONDRIAL"/>
    <property type="match status" value="1"/>
</dbReference>
<feature type="region of interest" description="Disordered" evidence="3">
    <location>
        <begin position="39"/>
        <end position="64"/>
    </location>
</feature>
<name>G4TL40_SERID</name>
<keyword evidence="2" id="KW-0496">Mitochondrion</keyword>
<sequence length="309" mass="34137">MLRLLQSTPRTPSTFLKPPGGACFQPGYSICRLYATGDHKKPKKRTKTIKSETKGKKKAKTVKGEKGMTEMAKDLSLEPVDVEMPPKSTVSVGTQFELRAQSLLRERFSMSLERTAGPGDGGLDLVGWWWLPCDTAPSSTGNPETFDEDGTANRWRIRVLAQCKAEKKPFGPSYVREMEGVLHRHFFPRAVMSPLAPSEEQVAQTYHPKSLPILAMLVSLSPFTSKAISRAMSSPIPFLLLHLPKEPDPSAEQAAEGERAPSLLWNSALGSENGLLRGRLEVRWEVTDAGAQPVLWWDGRPLPPMVPVP</sequence>
<evidence type="ECO:0000313" key="5">
    <source>
        <dbReference type="Proteomes" id="UP000007148"/>
    </source>
</evidence>
<dbReference type="OMA" id="VDLVGWW"/>
<proteinExistence type="predicted"/>
<evidence type="ECO:0000256" key="3">
    <source>
        <dbReference type="SAM" id="MobiDB-lite"/>
    </source>
</evidence>
<dbReference type="InterPro" id="IPR018828">
    <property type="entry name" value="RRG7"/>
</dbReference>
<accession>G4TL40</accession>
<dbReference type="GO" id="GO:0005739">
    <property type="term" value="C:mitochondrion"/>
    <property type="evidence" value="ECO:0007669"/>
    <property type="project" value="UniProtKB-SubCell"/>
</dbReference>
<dbReference type="EMBL" id="CAFZ01000145">
    <property type="protein sequence ID" value="CCA72038.1"/>
    <property type="molecule type" value="Genomic_DNA"/>
</dbReference>
<dbReference type="Proteomes" id="UP000007148">
    <property type="component" value="Unassembled WGS sequence"/>
</dbReference>
<dbReference type="PANTHER" id="PTHR28133">
    <property type="entry name" value="REQUIRED FOR RESPIRATORY GROWTH PROTEIN 7, MITOCHONDRIAL"/>
    <property type="match status" value="1"/>
</dbReference>
<evidence type="ECO:0000256" key="2">
    <source>
        <dbReference type="ARBA" id="ARBA00023128"/>
    </source>
</evidence>
<comment type="caution">
    <text evidence="4">The sequence shown here is derived from an EMBL/GenBank/DDBJ whole genome shotgun (WGS) entry which is preliminary data.</text>
</comment>
<dbReference type="AlphaFoldDB" id="G4TL40"/>
<dbReference type="InParanoid" id="G4TL40"/>
<comment type="subcellular location">
    <subcellularLocation>
        <location evidence="1">Mitochondrion</location>
    </subcellularLocation>
</comment>
<reference evidence="4 5" key="1">
    <citation type="journal article" date="2011" name="PLoS Pathog.">
        <title>Endophytic Life Strategies Decoded by Genome and Transcriptome Analyses of the Mutualistic Root Symbiont Piriformospora indica.</title>
        <authorList>
            <person name="Zuccaro A."/>
            <person name="Lahrmann U."/>
            <person name="Guldener U."/>
            <person name="Langen G."/>
            <person name="Pfiffi S."/>
            <person name="Biedenkopf D."/>
            <person name="Wong P."/>
            <person name="Samans B."/>
            <person name="Grimm C."/>
            <person name="Basiewicz M."/>
            <person name="Murat C."/>
            <person name="Martin F."/>
            <person name="Kogel K.H."/>
        </authorList>
    </citation>
    <scope>NUCLEOTIDE SEQUENCE [LARGE SCALE GENOMIC DNA]</scope>
    <source>
        <strain evidence="4 5">DSM 11827</strain>
    </source>
</reference>
<dbReference type="Pfam" id="PF10356">
    <property type="entry name" value="RRG7"/>
    <property type="match status" value="1"/>
</dbReference>
<evidence type="ECO:0000313" key="4">
    <source>
        <dbReference type="EMBL" id="CCA72038.1"/>
    </source>
</evidence>
<dbReference type="OrthoDB" id="20734at2759"/>
<gene>
    <name evidence="4" type="ORF">PIIN_05973</name>
</gene>
<keyword evidence="5" id="KW-1185">Reference proteome</keyword>
<dbReference type="HOGENOM" id="CLU_074378_1_0_1"/>
<evidence type="ECO:0008006" key="6">
    <source>
        <dbReference type="Google" id="ProtNLM"/>
    </source>
</evidence>
<protein>
    <recommendedName>
        <fullName evidence="6">Required for respiratory growth protein 7, mitochondrial</fullName>
    </recommendedName>
</protein>
<evidence type="ECO:0000256" key="1">
    <source>
        <dbReference type="ARBA" id="ARBA00004173"/>
    </source>
</evidence>
<dbReference type="eggNOG" id="ENOG502S6ZS">
    <property type="taxonomic scope" value="Eukaryota"/>
</dbReference>
<organism evidence="4 5">
    <name type="scientific">Serendipita indica (strain DSM 11827)</name>
    <name type="common">Root endophyte fungus</name>
    <name type="synonym">Piriformospora indica</name>
    <dbReference type="NCBI Taxonomy" id="1109443"/>
    <lineage>
        <taxon>Eukaryota</taxon>
        <taxon>Fungi</taxon>
        <taxon>Dikarya</taxon>
        <taxon>Basidiomycota</taxon>
        <taxon>Agaricomycotina</taxon>
        <taxon>Agaricomycetes</taxon>
        <taxon>Sebacinales</taxon>
        <taxon>Serendipitaceae</taxon>
        <taxon>Serendipita</taxon>
    </lineage>
</organism>